<dbReference type="Ensembl" id="ENSOMYT00000153348.1">
    <property type="protein sequence ID" value="ENSOMYP00000140934.1"/>
    <property type="gene ID" value="ENSOMYG00000052771.1"/>
</dbReference>
<dbReference type="GO" id="GO:0003676">
    <property type="term" value="F:nucleic acid binding"/>
    <property type="evidence" value="ECO:0007669"/>
    <property type="project" value="InterPro"/>
</dbReference>
<feature type="domain" description="Integrase catalytic" evidence="5">
    <location>
        <begin position="695"/>
        <end position="853"/>
    </location>
</feature>
<proteinExistence type="inferred from homology"/>
<dbReference type="PROSITE" id="PS50994">
    <property type="entry name" value="INTEGRASE"/>
    <property type="match status" value="1"/>
</dbReference>
<keyword evidence="7" id="KW-1185">Reference proteome</keyword>
<dbReference type="InterPro" id="IPR043128">
    <property type="entry name" value="Rev_trsase/Diguanyl_cyclase"/>
</dbReference>
<evidence type="ECO:0000313" key="6">
    <source>
        <dbReference type="Ensembl" id="ENSOMYP00000140934.1"/>
    </source>
</evidence>
<evidence type="ECO:0000256" key="1">
    <source>
        <dbReference type="ARBA" id="ARBA00010879"/>
    </source>
</evidence>
<dbReference type="FunFam" id="1.10.340.70:FF:000001">
    <property type="entry name" value="Retrovirus-related Pol polyprotein from transposon gypsy-like Protein"/>
    <property type="match status" value="1"/>
</dbReference>
<feature type="domain" description="Reverse transcriptase" evidence="4">
    <location>
        <begin position="22"/>
        <end position="201"/>
    </location>
</feature>
<organism evidence="6 7">
    <name type="scientific">Oncorhynchus mykiss</name>
    <name type="common">Rainbow trout</name>
    <name type="synonym">Salmo gairdneri</name>
    <dbReference type="NCBI Taxonomy" id="8022"/>
    <lineage>
        <taxon>Eukaryota</taxon>
        <taxon>Metazoa</taxon>
        <taxon>Chordata</taxon>
        <taxon>Craniata</taxon>
        <taxon>Vertebrata</taxon>
        <taxon>Euteleostomi</taxon>
        <taxon>Actinopterygii</taxon>
        <taxon>Neopterygii</taxon>
        <taxon>Teleostei</taxon>
        <taxon>Protacanthopterygii</taxon>
        <taxon>Salmoniformes</taxon>
        <taxon>Salmonidae</taxon>
        <taxon>Salmoninae</taxon>
        <taxon>Oncorhynchus</taxon>
    </lineage>
</organism>
<dbReference type="GeneTree" id="ENSGT01100000263500"/>
<dbReference type="InterPro" id="IPR000477">
    <property type="entry name" value="RT_dom"/>
</dbReference>
<dbReference type="Pfam" id="PF17921">
    <property type="entry name" value="Integrase_H2C2"/>
    <property type="match status" value="1"/>
</dbReference>
<dbReference type="FunFam" id="3.30.420.10:FF:000032">
    <property type="entry name" value="Retrovirus-related Pol polyprotein from transposon 297-like Protein"/>
    <property type="match status" value="1"/>
</dbReference>
<dbReference type="EC" id="3.1.26.4" evidence="2"/>
<dbReference type="SUPFAM" id="SSF56672">
    <property type="entry name" value="DNA/RNA polymerases"/>
    <property type="match status" value="1"/>
</dbReference>
<reference evidence="6" key="2">
    <citation type="submission" date="2025-08" db="UniProtKB">
        <authorList>
            <consortium name="Ensembl"/>
        </authorList>
    </citation>
    <scope>IDENTIFICATION</scope>
</reference>
<dbReference type="InterPro" id="IPR012337">
    <property type="entry name" value="RNaseH-like_sf"/>
</dbReference>
<evidence type="ECO:0000259" key="4">
    <source>
        <dbReference type="PROSITE" id="PS50878"/>
    </source>
</evidence>
<dbReference type="Gene3D" id="3.30.70.270">
    <property type="match status" value="2"/>
</dbReference>
<reference evidence="6" key="3">
    <citation type="submission" date="2025-09" db="UniProtKB">
        <authorList>
            <consortium name="Ensembl"/>
        </authorList>
    </citation>
    <scope>IDENTIFICATION</scope>
</reference>
<evidence type="ECO:0000259" key="5">
    <source>
        <dbReference type="PROSITE" id="PS50994"/>
    </source>
</evidence>
<dbReference type="SUPFAM" id="SSF53098">
    <property type="entry name" value="Ribonuclease H-like"/>
    <property type="match status" value="1"/>
</dbReference>
<dbReference type="InterPro" id="IPR041588">
    <property type="entry name" value="Integrase_H2C2"/>
</dbReference>
<evidence type="ECO:0000256" key="2">
    <source>
        <dbReference type="ARBA" id="ARBA00012180"/>
    </source>
</evidence>
<dbReference type="Gene3D" id="3.30.420.10">
    <property type="entry name" value="Ribonuclease H-like superfamily/Ribonuclease H"/>
    <property type="match status" value="1"/>
</dbReference>
<dbReference type="Gene3D" id="3.10.10.10">
    <property type="entry name" value="HIV Type 1 Reverse Transcriptase, subunit A, domain 1"/>
    <property type="match status" value="1"/>
</dbReference>
<protein>
    <recommendedName>
        <fullName evidence="3">Gypsy retrotransposon integrase-like protein 1</fullName>
        <ecNumber evidence="2">3.1.26.4</ecNumber>
    </recommendedName>
</protein>
<dbReference type="GO" id="GO:0015074">
    <property type="term" value="P:DNA integration"/>
    <property type="evidence" value="ECO:0007669"/>
    <property type="project" value="InterPro"/>
</dbReference>
<dbReference type="InterPro" id="IPR036397">
    <property type="entry name" value="RNaseH_sf"/>
</dbReference>
<dbReference type="AlphaFoldDB" id="A0A8K9XZ73"/>
<dbReference type="Gene3D" id="1.10.340.70">
    <property type="match status" value="1"/>
</dbReference>
<dbReference type="CDD" id="cd01647">
    <property type="entry name" value="RT_LTR"/>
    <property type="match status" value="1"/>
</dbReference>
<name>A0A8K9XZ73_ONCMY</name>
<dbReference type="InterPro" id="IPR041577">
    <property type="entry name" value="RT_RNaseH_2"/>
</dbReference>
<dbReference type="Pfam" id="PF00078">
    <property type="entry name" value="RVT_1"/>
    <property type="match status" value="1"/>
</dbReference>
<dbReference type="PANTHER" id="PTHR37984">
    <property type="entry name" value="PROTEIN CBG26694"/>
    <property type="match status" value="1"/>
</dbReference>
<dbReference type="PANTHER" id="PTHR37984:SF15">
    <property type="entry name" value="INTEGRASE CATALYTIC DOMAIN-CONTAINING PROTEIN"/>
    <property type="match status" value="1"/>
</dbReference>
<evidence type="ECO:0000313" key="7">
    <source>
        <dbReference type="Proteomes" id="UP000694395"/>
    </source>
</evidence>
<dbReference type="Pfam" id="PF17919">
    <property type="entry name" value="RT_RNaseH_2"/>
    <property type="match status" value="1"/>
</dbReference>
<dbReference type="FunFam" id="3.10.20.370:FF:000001">
    <property type="entry name" value="Retrovirus-related Pol polyprotein from transposon 17.6-like protein"/>
    <property type="match status" value="1"/>
</dbReference>
<evidence type="ECO:0000256" key="3">
    <source>
        <dbReference type="ARBA" id="ARBA00039658"/>
    </source>
</evidence>
<reference evidence="6" key="1">
    <citation type="submission" date="2020-07" db="EMBL/GenBank/DDBJ databases">
        <title>A long reads based de novo assembly of the rainbow trout Arlee double haploid line genome.</title>
        <authorList>
            <person name="Gao G."/>
            <person name="Palti Y."/>
        </authorList>
    </citation>
    <scope>NUCLEOTIDE SEQUENCE [LARGE SCALE GENOMIC DNA]</scope>
</reference>
<sequence length="1165" mass="131355">MPYRRLSPNNYEKLKQALNEMEERDIIRKSSSEFASPLVLVWKKSGDLRLCTDFRLLNARTIKDAHPLPHQADALAALGGNAFFSTMDLTSGYYNVEVHEDDRRFTAFTSPFGLYEYNRMPQGLCNSPATFMRMMLNIFGDQNFLSLLCYLDDVLVYAPTEDLAIQRLEMVFERLKAHNLKLAPKKCNFLQRSVKFLGHIISADGVATDPEKVRAITGVTEADLMKDGTDIPSQKKLRSFLGMVVYYQQFIEGCSTIAKPLFGLTTGHKAPRWKKRRSSPVRKLTAADWTTECRQALFQLKQALLDQVLLAHPNFKKPFLLSVDASSNGLGAVLSQVQEPGTTARPIAFASKSLSYAQSRYPAHRLEFFAMKWAICDKFHHWLRGQQFTVWTDNNPLTYILTKAKLDACEQRWVAKLAPYEFDIKYIPGKINVVADALSREPFVRPSALHRLTRVPYETLLAEADAVRTDSVQDVFRWSSHPFDKASDSNEVVISCQATVDPPSGALSRHEVAAVLHSHRCWVGEVGSHALLLPQLPQAVMPSEQTDVDVLPHDLLMSKQRDDNVISKVIFFVERGRRPSRRERAHESVEVLCLLRSWDKLTMKMGVLYRVSKNVVTKRKMYLYVVPASMKAMVLKGVHDEAGHQGQQRTVYLTRQRFFWHGLEREVKAYVKCCRRCVVSKTPDPEARAPLESIITTEPLELVCIDFRSAEDSSNKSLDVLVVTDHFTKLAHAFLCPNQSAKSVAHQLWNNYFCVYGMPRRIHSDQGANFESALIAELLSVAGVQKSHTTPYHPMGNGSCERMNRTLGNMIRALPTRAKHRWPQALKSLTFAYNCTIHETTGFAPFLLMFGRTPRLPVDIVFGSVIENPEVVDYDQFVQSLRRDLKEAMNAAQASAAKQLKRHADLYDRRVRGAPVEIGDRVLLANKGERGKRKLADRWEDTVYLVTGLNAVSHTFKIQNSSTGREKTVHRNLIMPVNFLPLPHAAVEERTDMSGLTESEDMNDSLVVSAAMDTAVDDGAEYRTRVWVSELSSEGTGDTSLEGDVRSLDAQDISPLDSVDDILQLEGLPRSESLQESDRDCNSVVSELIDQSAYDIRTDLPNTDHSLPDQLRTDCVDGHTIATVHNTVTPYAVEGSRGHIRSRAGRLFKPVSRLIEIMNQQKVSS</sequence>
<dbReference type="Pfam" id="PF00665">
    <property type="entry name" value="rve"/>
    <property type="match status" value="1"/>
</dbReference>
<dbReference type="CDD" id="cd09274">
    <property type="entry name" value="RNase_HI_RT_Ty3"/>
    <property type="match status" value="1"/>
</dbReference>
<dbReference type="PROSITE" id="PS50878">
    <property type="entry name" value="RT_POL"/>
    <property type="match status" value="1"/>
</dbReference>
<dbReference type="Proteomes" id="UP000694395">
    <property type="component" value="Chromosome 3"/>
</dbReference>
<accession>A0A8K9XZ73</accession>
<dbReference type="InterPro" id="IPR001584">
    <property type="entry name" value="Integrase_cat-core"/>
</dbReference>
<dbReference type="Gene3D" id="3.10.20.370">
    <property type="match status" value="1"/>
</dbReference>
<dbReference type="InterPro" id="IPR050951">
    <property type="entry name" value="Retrovirus_Pol_polyprotein"/>
</dbReference>
<dbReference type="InterPro" id="IPR043502">
    <property type="entry name" value="DNA/RNA_pol_sf"/>
</dbReference>
<dbReference type="GO" id="GO:0004523">
    <property type="term" value="F:RNA-DNA hybrid ribonuclease activity"/>
    <property type="evidence" value="ECO:0007669"/>
    <property type="project" value="UniProtKB-EC"/>
</dbReference>
<comment type="similarity">
    <text evidence="1">Belongs to the beta type-B retroviral polymerase family. HERV class-II K(HML-2) pol subfamily.</text>
</comment>